<evidence type="ECO:0000256" key="3">
    <source>
        <dbReference type="ARBA" id="ARBA00022723"/>
    </source>
</evidence>
<evidence type="ECO:0000256" key="10">
    <source>
        <dbReference type="RuleBase" id="RU003826"/>
    </source>
</evidence>
<feature type="binding site" evidence="9">
    <location>
        <position position="71"/>
    </location>
    <ligand>
        <name>Mg(2+)</name>
        <dbReference type="ChEBI" id="CHEBI:18420"/>
    </ligand>
</feature>
<evidence type="ECO:0000256" key="5">
    <source>
        <dbReference type="ARBA" id="ARBA00022977"/>
    </source>
</evidence>
<dbReference type="Gene3D" id="3.20.20.70">
    <property type="entry name" value="Aldolase class I"/>
    <property type="match status" value="1"/>
</dbReference>
<feature type="binding site" evidence="9">
    <location>
        <begin position="185"/>
        <end position="186"/>
    </location>
    <ligand>
        <name>2-[(2R,5Z)-2-carboxy-4-methylthiazol-5(2H)-ylidene]ethyl phosphate</name>
        <dbReference type="ChEBI" id="CHEBI:62899"/>
    </ligand>
</feature>
<dbReference type="RefSeq" id="WP_161869978.1">
    <property type="nucleotide sequence ID" value="NZ_MAEI02000001.1"/>
</dbReference>
<evidence type="ECO:0000256" key="1">
    <source>
        <dbReference type="ARBA" id="ARBA00005165"/>
    </source>
</evidence>
<organism evidence="13 14">
    <name type="scientific">Enterococcus diestrammenae</name>
    <dbReference type="NCBI Taxonomy" id="1155073"/>
    <lineage>
        <taxon>Bacteria</taxon>
        <taxon>Bacillati</taxon>
        <taxon>Bacillota</taxon>
        <taxon>Bacilli</taxon>
        <taxon>Lactobacillales</taxon>
        <taxon>Enterococcaceae</taxon>
        <taxon>Enterococcus</taxon>
    </lineage>
</organism>
<comment type="similarity">
    <text evidence="9 10">Belongs to the thiamine-phosphate synthase family.</text>
</comment>
<dbReference type="InterPro" id="IPR022998">
    <property type="entry name" value="ThiamineP_synth_TenI"/>
</dbReference>
<feature type="binding site" evidence="9">
    <location>
        <begin position="38"/>
        <end position="42"/>
    </location>
    <ligand>
        <name>4-amino-2-methyl-5-(diphosphooxymethyl)pyrimidine</name>
        <dbReference type="ChEBI" id="CHEBI:57841"/>
    </ligand>
</feature>
<feature type="binding site" evidence="9">
    <location>
        <begin position="135"/>
        <end position="137"/>
    </location>
    <ligand>
        <name>2-[(2R,5Z)-2-carboxy-4-methylthiazol-5(2H)-ylidene]ethyl phosphate</name>
        <dbReference type="ChEBI" id="CHEBI:62899"/>
    </ligand>
</feature>
<dbReference type="InterPro" id="IPR036206">
    <property type="entry name" value="ThiamineP_synth_sf"/>
</dbReference>
<dbReference type="InterPro" id="IPR034291">
    <property type="entry name" value="TMP_synthase"/>
</dbReference>
<evidence type="ECO:0000256" key="2">
    <source>
        <dbReference type="ARBA" id="ARBA00022679"/>
    </source>
</evidence>
<keyword evidence="14" id="KW-1185">Reference proteome</keyword>
<keyword evidence="2 9" id="KW-0808">Transferase</keyword>
<dbReference type="NCBIfam" id="TIGR00693">
    <property type="entry name" value="thiE"/>
    <property type="match status" value="1"/>
</dbReference>
<evidence type="ECO:0000313" key="14">
    <source>
        <dbReference type="Proteomes" id="UP001429357"/>
    </source>
</evidence>
<protein>
    <recommendedName>
        <fullName evidence="9">Thiamine-phosphate synthase</fullName>
        <shortName evidence="9">TP synthase</shortName>
        <shortName evidence="9">TPS</shortName>
        <ecNumber evidence="9">2.5.1.3</ecNumber>
    </recommendedName>
    <alternativeName>
        <fullName evidence="9">Thiamine-phosphate pyrophosphorylase</fullName>
        <shortName evidence="9">TMP pyrophosphorylase</shortName>
        <shortName evidence="9">TMP-PPase</shortName>
    </alternativeName>
</protein>
<reference evidence="13" key="2">
    <citation type="submission" date="2024-02" db="EMBL/GenBank/DDBJ databases">
        <title>The Genome Sequence of Enterococcus diestrammenae JM9A.</title>
        <authorList>
            <person name="Earl A."/>
            <person name="Manson A."/>
            <person name="Gilmore M."/>
            <person name="Sanders J."/>
            <person name="Shea T."/>
            <person name="Howe W."/>
            <person name="Livny J."/>
            <person name="Cuomo C."/>
            <person name="Neafsey D."/>
            <person name="Birren B."/>
        </authorList>
    </citation>
    <scope>NUCLEOTIDE SEQUENCE</scope>
    <source>
        <strain evidence="13">JM9A</strain>
    </source>
</reference>
<feature type="binding site" evidence="9">
    <location>
        <position position="138"/>
    </location>
    <ligand>
        <name>4-amino-2-methyl-5-(diphosphooxymethyl)pyrimidine</name>
        <dbReference type="ChEBI" id="CHEBI:57841"/>
    </ligand>
</feature>
<dbReference type="InterPro" id="IPR013785">
    <property type="entry name" value="Aldolase_TIM"/>
</dbReference>
<evidence type="ECO:0000256" key="11">
    <source>
        <dbReference type="RuleBase" id="RU004253"/>
    </source>
</evidence>
<evidence type="ECO:0000256" key="7">
    <source>
        <dbReference type="ARBA" id="ARBA00047851"/>
    </source>
</evidence>
<comment type="catalytic activity">
    <reaction evidence="7 9 10">
        <text>2-(2-carboxy-4-methylthiazol-5-yl)ethyl phosphate + 4-amino-2-methyl-5-(diphosphooxymethyl)pyrimidine + 2 H(+) = thiamine phosphate + CO2 + diphosphate</text>
        <dbReference type="Rhea" id="RHEA:47848"/>
        <dbReference type="ChEBI" id="CHEBI:15378"/>
        <dbReference type="ChEBI" id="CHEBI:16526"/>
        <dbReference type="ChEBI" id="CHEBI:33019"/>
        <dbReference type="ChEBI" id="CHEBI:37575"/>
        <dbReference type="ChEBI" id="CHEBI:57841"/>
        <dbReference type="ChEBI" id="CHEBI:62890"/>
        <dbReference type="EC" id="2.5.1.3"/>
    </reaction>
</comment>
<comment type="pathway">
    <text evidence="1 9 11">Cofactor biosynthesis; thiamine diphosphate biosynthesis; thiamine phosphate from 4-amino-2-methyl-5-diphosphomethylpyrimidine and 4-methyl-5-(2-phosphoethyl)-thiazole: step 1/1.</text>
</comment>
<reference evidence="13" key="1">
    <citation type="submission" date="2016-06" db="EMBL/GenBank/DDBJ databases">
        <authorList>
            <person name="Van Tyne D."/>
        </authorList>
    </citation>
    <scope>NUCLEOTIDE SEQUENCE</scope>
    <source>
        <strain evidence="13">JM9A</strain>
    </source>
</reference>
<dbReference type="Proteomes" id="UP001429357">
    <property type="component" value="Unassembled WGS sequence"/>
</dbReference>
<comment type="cofactor">
    <cofactor evidence="9">
        <name>Mg(2+)</name>
        <dbReference type="ChEBI" id="CHEBI:18420"/>
    </cofactor>
    <text evidence="9">Binds 1 Mg(2+) ion per subunit.</text>
</comment>
<evidence type="ECO:0000256" key="9">
    <source>
        <dbReference type="HAMAP-Rule" id="MF_00097"/>
    </source>
</evidence>
<evidence type="ECO:0000259" key="12">
    <source>
        <dbReference type="Pfam" id="PF02581"/>
    </source>
</evidence>
<accession>A0ABV0F020</accession>
<keyword evidence="5 9" id="KW-0784">Thiamine biosynthesis</keyword>
<proteinExistence type="inferred from homology"/>
<gene>
    <name evidence="9" type="primary">thiE</name>
    <name evidence="13" type="ORF">BAU18_000988</name>
</gene>
<evidence type="ECO:0000256" key="8">
    <source>
        <dbReference type="ARBA" id="ARBA00047883"/>
    </source>
</evidence>
<feature type="binding site" evidence="9">
    <location>
        <position position="109"/>
    </location>
    <ligand>
        <name>4-amino-2-methyl-5-(diphosphooxymethyl)pyrimidine</name>
        <dbReference type="ChEBI" id="CHEBI:57841"/>
    </ligand>
</feature>
<sequence>MSKPDYALYLVTDASCVAADSLLAAVAKALAGGVTMLQLREKELASRAFYEEALAMKQLAHQYRVPLIINDRLDIALACDADGLHVGQQDLPVAAARRLLGPDKLIGASVQTVAEAIQAQHDGADYLGVGAMFATATKPDALPVSRETLRGICEAVSVPLVLIGGLNEQTLPAFKGEPVEGVAVVSAILANPDPKHAAQKLRQQVKAVLGV</sequence>
<dbReference type="HAMAP" id="MF_00097">
    <property type="entry name" value="TMP_synthase"/>
    <property type="match status" value="1"/>
</dbReference>
<comment type="catalytic activity">
    <reaction evidence="6 9 10">
        <text>4-methyl-5-(2-phosphooxyethyl)-thiazole + 4-amino-2-methyl-5-(diphosphooxymethyl)pyrimidine + H(+) = thiamine phosphate + diphosphate</text>
        <dbReference type="Rhea" id="RHEA:22328"/>
        <dbReference type="ChEBI" id="CHEBI:15378"/>
        <dbReference type="ChEBI" id="CHEBI:33019"/>
        <dbReference type="ChEBI" id="CHEBI:37575"/>
        <dbReference type="ChEBI" id="CHEBI:57841"/>
        <dbReference type="ChEBI" id="CHEBI:58296"/>
        <dbReference type="EC" id="2.5.1.3"/>
    </reaction>
</comment>
<evidence type="ECO:0000256" key="6">
    <source>
        <dbReference type="ARBA" id="ARBA00047334"/>
    </source>
</evidence>
<comment type="catalytic activity">
    <reaction evidence="8 9 10">
        <text>2-[(2R,5Z)-2-carboxy-4-methylthiazol-5(2H)-ylidene]ethyl phosphate + 4-amino-2-methyl-5-(diphosphooxymethyl)pyrimidine + 2 H(+) = thiamine phosphate + CO2 + diphosphate</text>
        <dbReference type="Rhea" id="RHEA:47844"/>
        <dbReference type="ChEBI" id="CHEBI:15378"/>
        <dbReference type="ChEBI" id="CHEBI:16526"/>
        <dbReference type="ChEBI" id="CHEBI:33019"/>
        <dbReference type="ChEBI" id="CHEBI:37575"/>
        <dbReference type="ChEBI" id="CHEBI:57841"/>
        <dbReference type="ChEBI" id="CHEBI:62899"/>
        <dbReference type="EC" id="2.5.1.3"/>
    </reaction>
</comment>
<dbReference type="PANTHER" id="PTHR20857:SF15">
    <property type="entry name" value="THIAMINE-PHOSPHATE SYNTHASE"/>
    <property type="match status" value="1"/>
</dbReference>
<evidence type="ECO:0000313" key="13">
    <source>
        <dbReference type="EMBL" id="MEO1781409.1"/>
    </source>
</evidence>
<dbReference type="CDD" id="cd00564">
    <property type="entry name" value="TMP_TenI"/>
    <property type="match status" value="1"/>
</dbReference>
<comment type="function">
    <text evidence="9">Condenses 4-methyl-5-(beta-hydroxyethyl)thiazole monophosphate (THZ-P) and 2-methyl-4-amino-5-hydroxymethyl pyrimidine pyrophosphate (HMP-PP) to form thiamine monophosphate (TMP).</text>
</comment>
<evidence type="ECO:0000256" key="4">
    <source>
        <dbReference type="ARBA" id="ARBA00022842"/>
    </source>
</evidence>
<name>A0ABV0F020_9ENTE</name>
<feature type="domain" description="Thiamine phosphate synthase/TenI" evidence="12">
    <location>
        <begin position="8"/>
        <end position="188"/>
    </location>
</feature>
<dbReference type="PANTHER" id="PTHR20857">
    <property type="entry name" value="THIAMINE-PHOSPHATE PYROPHOSPHORYLASE"/>
    <property type="match status" value="1"/>
</dbReference>
<comment type="caution">
    <text evidence="13">The sequence shown here is derived from an EMBL/GenBank/DDBJ whole genome shotgun (WGS) entry which is preliminary data.</text>
</comment>
<feature type="binding site" evidence="9">
    <location>
        <position position="90"/>
    </location>
    <ligand>
        <name>Mg(2+)</name>
        <dbReference type="ChEBI" id="CHEBI:18420"/>
    </ligand>
</feature>
<keyword evidence="3 9" id="KW-0479">Metal-binding</keyword>
<dbReference type="EC" id="2.5.1.3" evidence="9"/>
<keyword evidence="4 9" id="KW-0460">Magnesium</keyword>
<dbReference type="Pfam" id="PF02581">
    <property type="entry name" value="TMP-TENI"/>
    <property type="match status" value="1"/>
</dbReference>
<dbReference type="EMBL" id="MAEI02000001">
    <property type="protein sequence ID" value="MEO1781409.1"/>
    <property type="molecule type" value="Genomic_DNA"/>
</dbReference>
<feature type="binding site" evidence="9">
    <location>
        <position position="70"/>
    </location>
    <ligand>
        <name>4-amino-2-methyl-5-(diphosphooxymethyl)pyrimidine</name>
        <dbReference type="ChEBI" id="CHEBI:57841"/>
    </ligand>
</feature>
<dbReference type="SUPFAM" id="SSF51391">
    <property type="entry name" value="Thiamin phosphate synthase"/>
    <property type="match status" value="1"/>
</dbReference>
<feature type="binding site" evidence="9">
    <location>
        <position position="165"/>
    </location>
    <ligand>
        <name>2-[(2R,5Z)-2-carboxy-4-methylthiazol-5(2H)-ylidene]ethyl phosphate</name>
        <dbReference type="ChEBI" id="CHEBI:62899"/>
    </ligand>
</feature>